<evidence type="ECO:0000256" key="2">
    <source>
        <dbReference type="ARBA" id="ARBA00022729"/>
    </source>
</evidence>
<dbReference type="STRING" id="8355.A0A1L8FC77"/>
<evidence type="ECO:0000313" key="6">
    <source>
        <dbReference type="RefSeq" id="XP_041429455.1"/>
    </source>
</evidence>
<keyword evidence="2" id="KW-0732">Signal</keyword>
<dbReference type="PANTHER" id="PTHR12080:SF116">
    <property type="entry name" value="SLAM FAMILY MEMBER 5-LIKE"/>
    <property type="match status" value="1"/>
</dbReference>
<evidence type="ECO:0000256" key="1">
    <source>
        <dbReference type="ARBA" id="ARBA00004370"/>
    </source>
</evidence>
<name>A0A1L8FC77_XENLA</name>
<dbReference type="InterPro" id="IPR015631">
    <property type="entry name" value="CD2/SLAM_rcpt"/>
</dbReference>
<sequence>MQRNGSEKLTISFLLLLLLFGSALQDGGLQVSGILNQSVYLSNHVHLSLPVQKVMWEVKINRETFALAEYRDGGFEIYNDQFIDRLDVSDSGTTLGIRELRKQDGTSFTAYITLINKVVKKLVFHLTVYEPVPEPNLHIQVEKVKKTWCNVTLHCSVPTNVSLIFYIWMYRNGSSGYQHYTNGTTIHLLLMDIPQNMEFLCLVQNPAEHKNVSVQVQEMCKYVEDSDGICWIKLYIFLPLLAVLSATLILFSK</sequence>
<accession>A0A1L8FC77</accession>
<dbReference type="AlphaFoldDB" id="A0A1L8FC77"/>
<comment type="subcellular location">
    <subcellularLocation>
        <location evidence="1">Membrane</location>
    </subcellularLocation>
</comment>
<dbReference type="GeneID" id="108699377"/>
<evidence type="ECO:0000313" key="5">
    <source>
        <dbReference type="Proteomes" id="UP000186698"/>
    </source>
</evidence>
<keyword evidence="3" id="KW-0472">Membrane</keyword>
<dbReference type="Proteomes" id="UP000186698">
    <property type="component" value="Chromosome 8L"/>
</dbReference>
<dbReference type="InterPro" id="IPR013783">
    <property type="entry name" value="Ig-like_fold"/>
</dbReference>
<evidence type="ECO:0000256" key="3">
    <source>
        <dbReference type="ARBA" id="ARBA00023136"/>
    </source>
</evidence>
<dbReference type="KEGG" id="xla:108699377"/>
<dbReference type="PANTHER" id="PTHR12080">
    <property type="entry name" value="SIGNALING LYMPHOCYTIC ACTIVATION MOLECULE"/>
    <property type="match status" value="1"/>
</dbReference>
<proteinExistence type="predicted"/>
<keyword evidence="5" id="KW-1185">Reference proteome</keyword>
<evidence type="ECO:0000256" key="4">
    <source>
        <dbReference type="ARBA" id="ARBA00023180"/>
    </source>
</evidence>
<dbReference type="GO" id="GO:0016020">
    <property type="term" value="C:membrane"/>
    <property type="evidence" value="ECO:0007669"/>
    <property type="project" value="UniProtKB-SubCell"/>
</dbReference>
<protein>
    <submittedName>
        <fullName evidence="6">SLAM family member 9-like</fullName>
    </submittedName>
</protein>
<dbReference type="OMA" id="VQEMCKY"/>
<keyword evidence="4" id="KW-0325">Glycoprotein</keyword>
<dbReference type="Gene3D" id="2.60.40.10">
    <property type="entry name" value="Immunoglobulins"/>
    <property type="match status" value="2"/>
</dbReference>
<dbReference type="PaxDb" id="8355-A0A1L8FC77"/>
<organism evidence="5 6">
    <name type="scientific">Xenopus laevis</name>
    <name type="common">African clawed frog</name>
    <dbReference type="NCBI Taxonomy" id="8355"/>
    <lineage>
        <taxon>Eukaryota</taxon>
        <taxon>Metazoa</taxon>
        <taxon>Chordata</taxon>
        <taxon>Craniata</taxon>
        <taxon>Vertebrata</taxon>
        <taxon>Euteleostomi</taxon>
        <taxon>Amphibia</taxon>
        <taxon>Batrachia</taxon>
        <taxon>Anura</taxon>
        <taxon>Pipoidea</taxon>
        <taxon>Pipidae</taxon>
        <taxon>Xenopodinae</taxon>
        <taxon>Xenopus</taxon>
        <taxon>Xenopus</taxon>
    </lineage>
</organism>
<gene>
    <name evidence="6" type="primary">LOC108699377</name>
</gene>
<reference evidence="6" key="1">
    <citation type="submission" date="2025-08" db="UniProtKB">
        <authorList>
            <consortium name="RefSeq"/>
        </authorList>
    </citation>
    <scope>IDENTIFICATION</scope>
    <source>
        <strain evidence="6">J_2021</strain>
        <tissue evidence="6">Erythrocytes</tissue>
    </source>
</reference>
<dbReference type="OrthoDB" id="9835793at2759"/>
<dbReference type="RefSeq" id="XP_041429455.1">
    <property type="nucleotide sequence ID" value="XM_041573521.1"/>
</dbReference>